<dbReference type="KEGG" id="mgin:FRZ54_16230"/>
<evidence type="ECO:0000256" key="6">
    <source>
        <dbReference type="ARBA" id="ARBA00022826"/>
    </source>
</evidence>
<keyword evidence="11" id="KW-0407">Ion channel</keyword>
<keyword evidence="9" id="KW-0406">Ion transport</keyword>
<comment type="similarity">
    <text evidence="2">Belongs to the TMEM175 family.</text>
</comment>
<dbReference type="AlphaFoldDB" id="A0A5B8UXZ1"/>
<evidence type="ECO:0000256" key="12">
    <source>
        <dbReference type="ARBA" id="ARBA00034430"/>
    </source>
</evidence>
<dbReference type="PANTHER" id="PTHR31462:SF5">
    <property type="entry name" value="ENDOSOMAL_LYSOSOMAL PROTON CHANNEL TMEM175"/>
    <property type="match status" value="1"/>
</dbReference>
<evidence type="ECO:0000256" key="2">
    <source>
        <dbReference type="ARBA" id="ARBA00006920"/>
    </source>
</evidence>
<accession>A0A5B8UXZ1</accession>
<dbReference type="PANTHER" id="PTHR31462">
    <property type="entry name" value="ENDOSOMAL/LYSOSOMAL POTASSIUM CHANNEL TMEM175"/>
    <property type="match status" value="1"/>
</dbReference>
<keyword evidence="3" id="KW-0813">Transport</keyword>
<name>A0A5B8UXZ1_9SPHI</name>
<protein>
    <submittedName>
        <fullName evidence="14">DUF1211 domain-containing protein</fullName>
    </submittedName>
</protein>
<evidence type="ECO:0000256" key="1">
    <source>
        <dbReference type="ARBA" id="ARBA00004141"/>
    </source>
</evidence>
<keyword evidence="7" id="KW-0630">Potassium</keyword>
<keyword evidence="10 13" id="KW-0472">Membrane</keyword>
<organism evidence="14 15">
    <name type="scientific">Mucilaginibacter ginsenosidivorans</name>
    <dbReference type="NCBI Taxonomy" id="398053"/>
    <lineage>
        <taxon>Bacteria</taxon>
        <taxon>Pseudomonadati</taxon>
        <taxon>Bacteroidota</taxon>
        <taxon>Sphingobacteriia</taxon>
        <taxon>Sphingobacteriales</taxon>
        <taxon>Sphingobacteriaceae</taxon>
        <taxon>Mucilaginibacter</taxon>
    </lineage>
</organism>
<keyword evidence="8 13" id="KW-1133">Transmembrane helix</keyword>
<proteinExistence type="inferred from homology"/>
<feature type="transmembrane region" description="Helical" evidence="13">
    <location>
        <begin position="175"/>
        <end position="203"/>
    </location>
</feature>
<evidence type="ECO:0000313" key="15">
    <source>
        <dbReference type="Proteomes" id="UP000321479"/>
    </source>
</evidence>
<evidence type="ECO:0000256" key="4">
    <source>
        <dbReference type="ARBA" id="ARBA00022538"/>
    </source>
</evidence>
<dbReference type="GO" id="GO:0015252">
    <property type="term" value="F:proton channel activity"/>
    <property type="evidence" value="ECO:0007669"/>
    <property type="project" value="InterPro"/>
</dbReference>
<dbReference type="RefSeq" id="WP_147032630.1">
    <property type="nucleotide sequence ID" value="NZ_CP042436.1"/>
</dbReference>
<evidence type="ECO:0000256" key="5">
    <source>
        <dbReference type="ARBA" id="ARBA00022692"/>
    </source>
</evidence>
<dbReference type="Pfam" id="PF06736">
    <property type="entry name" value="TMEM175"/>
    <property type="match status" value="1"/>
</dbReference>
<comment type="subcellular location">
    <subcellularLocation>
        <location evidence="1">Membrane</location>
        <topology evidence="1">Multi-pass membrane protein</topology>
    </subcellularLocation>
</comment>
<feature type="transmembrane region" description="Helical" evidence="13">
    <location>
        <begin position="62"/>
        <end position="82"/>
    </location>
</feature>
<dbReference type="Proteomes" id="UP000321479">
    <property type="component" value="Chromosome"/>
</dbReference>
<dbReference type="OrthoDB" id="7626281at2"/>
<evidence type="ECO:0000256" key="9">
    <source>
        <dbReference type="ARBA" id="ARBA00023065"/>
    </source>
</evidence>
<feature type="transmembrane region" description="Helical" evidence="13">
    <location>
        <begin position="127"/>
        <end position="148"/>
    </location>
</feature>
<evidence type="ECO:0000256" key="10">
    <source>
        <dbReference type="ARBA" id="ARBA00023136"/>
    </source>
</evidence>
<evidence type="ECO:0000256" key="11">
    <source>
        <dbReference type="ARBA" id="ARBA00023303"/>
    </source>
</evidence>
<comment type="catalytic activity">
    <reaction evidence="12">
        <text>K(+)(in) = K(+)(out)</text>
        <dbReference type="Rhea" id="RHEA:29463"/>
        <dbReference type="ChEBI" id="CHEBI:29103"/>
    </reaction>
</comment>
<gene>
    <name evidence="14" type="ORF">FRZ54_16230</name>
</gene>
<keyword evidence="5 13" id="KW-0812">Transmembrane</keyword>
<dbReference type="GO" id="GO:0016020">
    <property type="term" value="C:membrane"/>
    <property type="evidence" value="ECO:0007669"/>
    <property type="project" value="UniProtKB-SubCell"/>
</dbReference>
<evidence type="ECO:0000313" key="14">
    <source>
        <dbReference type="EMBL" id="QEC64057.1"/>
    </source>
</evidence>
<feature type="transmembrane region" description="Helical" evidence="13">
    <location>
        <begin position="21"/>
        <end position="42"/>
    </location>
</feature>
<dbReference type="GO" id="GO:0005267">
    <property type="term" value="F:potassium channel activity"/>
    <property type="evidence" value="ECO:0007669"/>
    <property type="project" value="UniProtKB-KW"/>
</dbReference>
<feature type="transmembrane region" description="Helical" evidence="13">
    <location>
        <begin position="89"/>
        <end position="107"/>
    </location>
</feature>
<keyword evidence="15" id="KW-1185">Reference proteome</keyword>
<sequence length="208" mass="23450">MSSELSHNSATNDRATARLEAFSDGIFAVAITLLALDISYPFNEHETNASLAKGLLLLWPKYFAYTNSFVTILLMWIAHHGIFKLIRHVNVQLIIANGFLMLLAVLTPFPTRVLGDYIASGAFKTAAVLYTGFFVLVSVAFITLWFVVKHERKMLHDHVSDNLVRKMTKIEFTGMFCNISITAVTAFNPWVGLTLNTAMWIYWLVKTK</sequence>
<evidence type="ECO:0000256" key="8">
    <source>
        <dbReference type="ARBA" id="ARBA00022989"/>
    </source>
</evidence>
<evidence type="ECO:0000256" key="13">
    <source>
        <dbReference type="SAM" id="Phobius"/>
    </source>
</evidence>
<dbReference type="InterPro" id="IPR010617">
    <property type="entry name" value="TMEM175-like"/>
</dbReference>
<evidence type="ECO:0000256" key="7">
    <source>
        <dbReference type="ARBA" id="ARBA00022958"/>
    </source>
</evidence>
<dbReference type="EMBL" id="CP042436">
    <property type="protein sequence ID" value="QEC64057.1"/>
    <property type="molecule type" value="Genomic_DNA"/>
</dbReference>
<keyword evidence="4" id="KW-0633">Potassium transport</keyword>
<evidence type="ECO:0000256" key="3">
    <source>
        <dbReference type="ARBA" id="ARBA00022448"/>
    </source>
</evidence>
<keyword evidence="6" id="KW-0631">Potassium channel</keyword>
<reference evidence="14 15" key="1">
    <citation type="journal article" date="2017" name="Curr. Microbiol.">
        <title>Mucilaginibacter ginsenosidivorans sp. nov., Isolated from Soil of Ginseng Field.</title>
        <authorList>
            <person name="Kim M.M."/>
            <person name="Siddiqi M.Z."/>
            <person name="Im W.T."/>
        </authorList>
    </citation>
    <scope>NUCLEOTIDE SEQUENCE [LARGE SCALE GENOMIC DNA]</scope>
    <source>
        <strain evidence="14 15">Gsoil 3017</strain>
    </source>
</reference>